<evidence type="ECO:0000259" key="4">
    <source>
        <dbReference type="PROSITE" id="PS51779"/>
    </source>
</evidence>
<feature type="domain" description="POTRA" evidence="4">
    <location>
        <begin position="249"/>
        <end position="323"/>
    </location>
</feature>
<dbReference type="EMBL" id="CP058214">
    <property type="protein sequence ID" value="QPC42362.1"/>
    <property type="molecule type" value="Genomic_DNA"/>
</dbReference>
<sequence>MVRFAGCAASGKKGQTLRETATICVRALAVVLLVATFAPQAAALEIFGIRLFGEEEPKELPPDAVSYTLRFDVTPLDSDLKDTLQAASILHTMKDEVPPDMAALVSRAMSDRARLVAALYENARYGGTVAISINGQRLQDIRAIPNGGGRKTARVAVKIDAGPVFRFGRIDIRTTRSYPEGPGNKPADYGLKRGGEARSTSVIAAGQRLVDAWRDAGHPFAKLAQEEVVADHPNKRLDVTLVVDPGPLAVFGRVDVRGTERMDPDFVRRQTGIVPGARYSPAVLKRARERISQLDVFETIRIREGDHLDATGGLPVTVSVEEKKRRFVGASANWSSIDGGGAEVYWGHRNLFGEAEKLRLNAAVSQLGNGGMSNLEYEVGAQFTKPGIFDPDTDLTASVKAVREHPEAYKSTGIFTAVGLTHRFDKYLTASLGVEGQVSKAEDAFGTHRYNLVGVPANVAYDTRDNPLNATKGMRAVFQLVPFLDVKDIHTFVLGRADASTYLALDEKKRYILAGRVAAGFIAGTSIENVPPDRRFFAGGGGSIRGYAYRNVGPRLDGDVVGGRSLLEASAEFRARITESIGLVPFVDLGAVSESPYPGSDMVFKIGVGLGLRYHTSFGPIRLDFAVPLSPDKDDPDFALYVGLGQAF</sequence>
<dbReference type="Gene3D" id="2.40.160.50">
    <property type="entry name" value="membrane protein fhac: a member of the omp85/tpsb transporter family"/>
    <property type="match status" value="1"/>
</dbReference>
<name>A0A7S8C2Y1_9HYPH</name>
<keyword evidence="2" id="KW-1134">Transmembrane beta strand</keyword>
<keyword evidence="6" id="KW-1185">Reference proteome</keyword>
<dbReference type="AlphaFoldDB" id="A0A7S8C2Y1"/>
<dbReference type="PANTHER" id="PTHR12815">
    <property type="entry name" value="SORTING AND ASSEMBLY MACHINERY SAMM50 PROTEIN FAMILY MEMBER"/>
    <property type="match status" value="1"/>
</dbReference>
<dbReference type="InterPro" id="IPR039910">
    <property type="entry name" value="D15-like"/>
</dbReference>
<evidence type="ECO:0000313" key="5">
    <source>
        <dbReference type="EMBL" id="QPC42362.1"/>
    </source>
</evidence>
<protein>
    <submittedName>
        <fullName evidence="5">Outer membrane protein assembly factor</fullName>
    </submittedName>
</protein>
<dbReference type="PANTHER" id="PTHR12815:SF42">
    <property type="entry name" value="BACTERIAL SURFACE ANTIGEN (D15) DOMAIN-CONTAINING PROTEIN"/>
    <property type="match status" value="1"/>
</dbReference>
<dbReference type="InterPro" id="IPR000184">
    <property type="entry name" value="Bac_surfAg_D15"/>
</dbReference>
<dbReference type="InterPro" id="IPR010827">
    <property type="entry name" value="BamA/TamA_POTRA"/>
</dbReference>
<proteinExistence type="predicted"/>
<dbReference type="Proteomes" id="UP000593594">
    <property type="component" value="Chromosome"/>
</dbReference>
<dbReference type="GO" id="GO:0019867">
    <property type="term" value="C:outer membrane"/>
    <property type="evidence" value="ECO:0007669"/>
    <property type="project" value="InterPro"/>
</dbReference>
<comment type="subcellular location">
    <subcellularLocation>
        <location evidence="1">Membrane</location>
    </subcellularLocation>
</comment>
<evidence type="ECO:0000313" key="6">
    <source>
        <dbReference type="Proteomes" id="UP000593594"/>
    </source>
</evidence>
<keyword evidence="3" id="KW-0472">Membrane</keyword>
<accession>A0A7S8C2Y1</accession>
<reference evidence="5 6" key="1">
    <citation type="submission" date="2020-06" db="EMBL/GenBank/DDBJ databases">
        <title>Genome sequence of 2 isolates from Red Sea Mangroves.</title>
        <authorList>
            <person name="Sefrji F."/>
            <person name="Michoud G."/>
            <person name="Merlino G."/>
            <person name="Daffonchio D."/>
        </authorList>
    </citation>
    <scope>NUCLEOTIDE SEQUENCE [LARGE SCALE GENOMIC DNA]</scope>
    <source>
        <strain evidence="5 6">R1DC25</strain>
    </source>
</reference>
<dbReference type="InterPro" id="IPR034746">
    <property type="entry name" value="POTRA"/>
</dbReference>
<dbReference type="RefSeq" id="WP_213163596.1">
    <property type="nucleotide sequence ID" value="NZ_CP058214.1"/>
</dbReference>
<evidence type="ECO:0000256" key="1">
    <source>
        <dbReference type="ARBA" id="ARBA00004370"/>
    </source>
</evidence>
<dbReference type="KEGG" id="kmn:HW532_06380"/>
<dbReference type="Pfam" id="PF07244">
    <property type="entry name" value="POTRA"/>
    <property type="match status" value="1"/>
</dbReference>
<evidence type="ECO:0000256" key="2">
    <source>
        <dbReference type="ARBA" id="ARBA00022452"/>
    </source>
</evidence>
<organism evidence="5 6">
    <name type="scientific">Kaustia mangrovi</name>
    <dbReference type="NCBI Taxonomy" id="2593653"/>
    <lineage>
        <taxon>Bacteria</taxon>
        <taxon>Pseudomonadati</taxon>
        <taxon>Pseudomonadota</taxon>
        <taxon>Alphaproteobacteria</taxon>
        <taxon>Hyphomicrobiales</taxon>
        <taxon>Parvibaculaceae</taxon>
        <taxon>Kaustia</taxon>
    </lineage>
</organism>
<dbReference type="PROSITE" id="PS51779">
    <property type="entry name" value="POTRA"/>
    <property type="match status" value="1"/>
</dbReference>
<gene>
    <name evidence="5" type="ORF">HW532_06380</name>
</gene>
<evidence type="ECO:0000256" key="3">
    <source>
        <dbReference type="ARBA" id="ARBA00023136"/>
    </source>
</evidence>
<dbReference type="Gene3D" id="3.10.20.310">
    <property type="entry name" value="membrane protein fhac"/>
    <property type="match status" value="1"/>
</dbReference>
<dbReference type="Pfam" id="PF01103">
    <property type="entry name" value="Omp85"/>
    <property type="match status" value="1"/>
</dbReference>
<keyword evidence="2" id="KW-0812">Transmembrane</keyword>